<dbReference type="EMBL" id="CP027665">
    <property type="protein sequence ID" value="AVO37364.1"/>
    <property type="molecule type" value="Genomic_DNA"/>
</dbReference>
<dbReference type="Proteomes" id="UP000237655">
    <property type="component" value="Chromosome"/>
</dbReference>
<organism evidence="1 2">
    <name type="scientific">Pukyongiella litopenaei</name>
    <dbReference type="NCBI Taxonomy" id="2605946"/>
    <lineage>
        <taxon>Bacteria</taxon>
        <taxon>Pseudomonadati</taxon>
        <taxon>Pseudomonadota</taxon>
        <taxon>Alphaproteobacteria</taxon>
        <taxon>Rhodobacterales</taxon>
        <taxon>Paracoccaceae</taxon>
        <taxon>Pukyongiella</taxon>
    </lineage>
</organism>
<name>A0A2S0MNB2_9RHOB</name>
<dbReference type="KEGG" id="thas:C6Y53_06335"/>
<dbReference type="AlphaFoldDB" id="A0A2S0MNB2"/>
<evidence type="ECO:0000313" key="2">
    <source>
        <dbReference type="Proteomes" id="UP000237655"/>
    </source>
</evidence>
<keyword evidence="2" id="KW-1185">Reference proteome</keyword>
<reference evidence="2" key="1">
    <citation type="submission" date="2018-03" db="EMBL/GenBank/DDBJ databases">
        <title>Genomic analysis of the strain SH-1 isolated from shrimp intestine.</title>
        <authorList>
            <person name="Kim Y.-S."/>
            <person name="Kim S.-E."/>
            <person name="Kim K.-H."/>
        </authorList>
    </citation>
    <scope>NUCLEOTIDE SEQUENCE [LARGE SCALE GENOMIC DNA]</scope>
    <source>
        <strain evidence="2">SH-1</strain>
    </source>
</reference>
<proteinExistence type="predicted"/>
<accession>A0A2S0MNB2</accession>
<gene>
    <name evidence="1" type="ORF">C6Y53_06335</name>
</gene>
<protein>
    <submittedName>
        <fullName evidence="1">Uncharacterized protein</fullName>
    </submittedName>
</protein>
<sequence length="100" mass="11214">MKARIELARIAAAIELLKRVNPERRLARLRKLILNNGGRWDLPSEARGRDGAPIYNPLLISVELFGVYAMADDVDELAKNWMRCARNILDAAGDDRAEVA</sequence>
<dbReference type="RefSeq" id="WP_106471675.1">
    <property type="nucleotide sequence ID" value="NZ_CP027665.1"/>
</dbReference>
<evidence type="ECO:0000313" key="1">
    <source>
        <dbReference type="EMBL" id="AVO37364.1"/>
    </source>
</evidence>